<keyword evidence="5" id="KW-0378">Hydrolase</keyword>
<dbReference type="PANTHER" id="PTHR24276:SF98">
    <property type="entry name" value="FI18310P1-RELATED"/>
    <property type="match status" value="1"/>
</dbReference>
<feature type="signal peptide" evidence="6">
    <location>
        <begin position="1"/>
        <end position="31"/>
    </location>
</feature>
<proteinExistence type="inferred from homology"/>
<dbReference type="InterPro" id="IPR001254">
    <property type="entry name" value="Trypsin_dom"/>
</dbReference>
<comment type="similarity">
    <text evidence="2">Belongs to the peptidase S1 family.</text>
</comment>
<dbReference type="Proteomes" id="UP000031419">
    <property type="component" value="Unassembled WGS sequence"/>
</dbReference>
<dbReference type="InterPro" id="IPR033116">
    <property type="entry name" value="TRYPSIN_SER"/>
</dbReference>
<dbReference type="SUPFAM" id="SSF50494">
    <property type="entry name" value="Trypsin-like serine proteases"/>
    <property type="match status" value="1"/>
</dbReference>
<dbReference type="PROSITE" id="PS50240">
    <property type="entry name" value="TRYPSIN_DOM"/>
    <property type="match status" value="1"/>
</dbReference>
<dbReference type="RefSeq" id="WP_029719340.1">
    <property type="nucleotide sequence ID" value="NZ_JNVU01000025.1"/>
</dbReference>
<dbReference type="OrthoDB" id="1496095at2"/>
<name>A0A073AZ56_9PSEU</name>
<dbReference type="CDD" id="cd00190">
    <property type="entry name" value="Tryp_SPc"/>
    <property type="match status" value="1"/>
</dbReference>
<protein>
    <submittedName>
        <fullName evidence="8">Serine protease</fullName>
    </submittedName>
</protein>
<evidence type="ECO:0000313" key="8">
    <source>
        <dbReference type="EMBL" id="KEI44357.1"/>
    </source>
</evidence>
<sequence>MASALQRMSMLATGALAAVLSAAFLTPTANAEQTGFSSRQPIVGGQPVSIAEHPWVVYLVDTQGNQYCGGTLAKENKVVTAAHCVHSETPESLQVVAGREDKRSNDGVVAAVTDIWVHPQFQNANRGSDVAVLTLDQNLPYESLPLASARDDGLYQPDTPASVFGWGATSEGGAASDVLRKADVQVIGDQDCQSAYPQYRGDRMVCAGAPQGGIDSCQGDSGGPLVAGGKLIGIVSTGSGCARPGYPGVYTKVAAYHDDIAAQLGA</sequence>
<dbReference type="Pfam" id="PF00089">
    <property type="entry name" value="Trypsin"/>
    <property type="match status" value="1"/>
</dbReference>
<reference evidence="8 9" key="1">
    <citation type="submission" date="2014-06" db="EMBL/GenBank/DDBJ databases">
        <title>Saccharopolyspora rectivirgula DSM-43113 Genome sequencing.</title>
        <authorList>
            <person name="Barrera C."/>
            <person name="Millon L."/>
            <person name="Rognon B."/>
            <person name="Zaugg C."/>
            <person name="Monod M."/>
        </authorList>
    </citation>
    <scope>NUCLEOTIDE SEQUENCE [LARGE SCALE GENOMIC DNA]</scope>
    <source>
        <strain evidence="8 9">DSM 43113</strain>
    </source>
</reference>
<keyword evidence="6" id="KW-0732">Signal</keyword>
<accession>A0A073AZ56</accession>
<dbReference type="InterPro" id="IPR018114">
    <property type="entry name" value="TRYPSIN_HIS"/>
</dbReference>
<evidence type="ECO:0000256" key="3">
    <source>
        <dbReference type="ARBA" id="ARBA00022525"/>
    </source>
</evidence>
<evidence type="ECO:0000259" key="7">
    <source>
        <dbReference type="PROSITE" id="PS50240"/>
    </source>
</evidence>
<dbReference type="InterPro" id="IPR001314">
    <property type="entry name" value="Peptidase_S1A"/>
</dbReference>
<evidence type="ECO:0000256" key="1">
    <source>
        <dbReference type="ARBA" id="ARBA00004613"/>
    </source>
</evidence>
<evidence type="ECO:0000256" key="5">
    <source>
        <dbReference type="RuleBase" id="RU363034"/>
    </source>
</evidence>
<dbReference type="PROSITE" id="PS00134">
    <property type="entry name" value="TRYPSIN_HIS"/>
    <property type="match status" value="1"/>
</dbReference>
<comment type="caution">
    <text evidence="8">The sequence shown here is derived from an EMBL/GenBank/DDBJ whole genome shotgun (WGS) entry which is preliminary data.</text>
</comment>
<dbReference type="GO" id="GO:0006508">
    <property type="term" value="P:proteolysis"/>
    <property type="evidence" value="ECO:0007669"/>
    <property type="project" value="UniProtKB-KW"/>
</dbReference>
<keyword evidence="5 8" id="KW-0645">Protease</keyword>
<dbReference type="Gene3D" id="2.40.10.10">
    <property type="entry name" value="Trypsin-like serine proteases"/>
    <property type="match status" value="1"/>
</dbReference>
<dbReference type="InterPro" id="IPR009003">
    <property type="entry name" value="Peptidase_S1_PA"/>
</dbReference>
<dbReference type="GO" id="GO:0004252">
    <property type="term" value="F:serine-type endopeptidase activity"/>
    <property type="evidence" value="ECO:0007669"/>
    <property type="project" value="InterPro"/>
</dbReference>
<evidence type="ECO:0000256" key="2">
    <source>
        <dbReference type="ARBA" id="ARBA00007664"/>
    </source>
</evidence>
<dbReference type="AlphaFoldDB" id="A0A073AZ56"/>
<evidence type="ECO:0000256" key="4">
    <source>
        <dbReference type="ARBA" id="ARBA00023157"/>
    </source>
</evidence>
<dbReference type="FunFam" id="2.40.10.10:FF:000047">
    <property type="entry name" value="Trypsin eta"/>
    <property type="match status" value="1"/>
</dbReference>
<feature type="domain" description="Peptidase S1" evidence="7">
    <location>
        <begin position="42"/>
        <end position="265"/>
    </location>
</feature>
<dbReference type="eggNOG" id="COG5640">
    <property type="taxonomic scope" value="Bacteria"/>
</dbReference>
<evidence type="ECO:0000313" key="9">
    <source>
        <dbReference type="Proteomes" id="UP000031419"/>
    </source>
</evidence>
<dbReference type="STRING" id="28042.GU90_09215"/>
<feature type="chain" id="PRO_5001687050" evidence="6">
    <location>
        <begin position="32"/>
        <end position="266"/>
    </location>
</feature>
<dbReference type="EMBL" id="JNVU01000025">
    <property type="protein sequence ID" value="KEI44357.1"/>
    <property type="molecule type" value="Genomic_DNA"/>
</dbReference>
<organism evidence="8 9">
    <name type="scientific">Saccharopolyspora rectivirgula</name>
    <dbReference type="NCBI Taxonomy" id="28042"/>
    <lineage>
        <taxon>Bacteria</taxon>
        <taxon>Bacillati</taxon>
        <taxon>Actinomycetota</taxon>
        <taxon>Actinomycetes</taxon>
        <taxon>Pseudonocardiales</taxon>
        <taxon>Pseudonocardiaceae</taxon>
        <taxon>Saccharopolyspora</taxon>
    </lineage>
</organism>
<dbReference type="GO" id="GO:0005576">
    <property type="term" value="C:extracellular region"/>
    <property type="evidence" value="ECO:0007669"/>
    <property type="project" value="UniProtKB-SubCell"/>
</dbReference>
<keyword evidence="3" id="KW-0964">Secreted</keyword>
<dbReference type="GO" id="GO:0051604">
    <property type="term" value="P:protein maturation"/>
    <property type="evidence" value="ECO:0007669"/>
    <property type="project" value="UniProtKB-ARBA"/>
</dbReference>
<comment type="subcellular location">
    <subcellularLocation>
        <location evidence="1">Secreted</location>
    </subcellularLocation>
</comment>
<dbReference type="PANTHER" id="PTHR24276">
    <property type="entry name" value="POLYSERASE-RELATED"/>
    <property type="match status" value="1"/>
</dbReference>
<keyword evidence="4" id="KW-1015">Disulfide bond</keyword>
<evidence type="ECO:0000256" key="6">
    <source>
        <dbReference type="SAM" id="SignalP"/>
    </source>
</evidence>
<dbReference type="PRINTS" id="PR00722">
    <property type="entry name" value="CHYMOTRYPSIN"/>
</dbReference>
<dbReference type="InterPro" id="IPR043504">
    <property type="entry name" value="Peptidase_S1_PA_chymotrypsin"/>
</dbReference>
<dbReference type="InterPro" id="IPR050430">
    <property type="entry name" value="Peptidase_S1"/>
</dbReference>
<dbReference type="SMART" id="SM00020">
    <property type="entry name" value="Tryp_SPc"/>
    <property type="match status" value="1"/>
</dbReference>
<keyword evidence="5" id="KW-0720">Serine protease</keyword>
<gene>
    <name evidence="8" type="ORF">GU90_09215</name>
</gene>
<keyword evidence="9" id="KW-1185">Reference proteome</keyword>
<dbReference type="PROSITE" id="PS00135">
    <property type="entry name" value="TRYPSIN_SER"/>
    <property type="match status" value="1"/>
</dbReference>